<dbReference type="PANTHER" id="PTHR32305:SF15">
    <property type="entry name" value="PROTEIN RHSA-RELATED"/>
    <property type="match status" value="1"/>
</dbReference>
<protein>
    <recommendedName>
        <fullName evidence="8">Type IV secretion protein Rhs</fullName>
    </recommendedName>
</protein>
<dbReference type="NCBIfam" id="TIGR03696">
    <property type="entry name" value="Rhs_assc_core"/>
    <property type="match status" value="1"/>
</dbReference>
<dbReference type="PANTHER" id="PTHR32305">
    <property type="match status" value="1"/>
</dbReference>
<dbReference type="NCBIfam" id="TIGR01643">
    <property type="entry name" value="YD_repeat_2x"/>
    <property type="match status" value="12"/>
</dbReference>
<dbReference type="EMBL" id="LJGT01000040">
    <property type="protein sequence ID" value="OEU87824.1"/>
    <property type="molecule type" value="Genomic_DNA"/>
</dbReference>
<evidence type="ECO:0000259" key="4">
    <source>
        <dbReference type="Pfam" id="PF25023"/>
    </source>
</evidence>
<dbReference type="PATRIC" id="fig|933944.5.peg.1263"/>
<dbReference type="Pfam" id="PF05593">
    <property type="entry name" value="RHS_repeat"/>
    <property type="match status" value="2"/>
</dbReference>
<sequence>MGYTLPEWADEVLDYIGISFPNVDEDDYREMATGLREFADDIEDHGAEAHRAIQRLLSSGEGAAADALEAHWGKVKTKHLQDVADVSRTFADAMDVIAGLIEGMKRKAEIELGVMAAAVGISLAAAVFTGGLSALGGAAASAACREAIRRAIKEASEAIVEELVAKLTEPVVAKLESKAADLLVELGSEALGLPGGDGPPKGKDATQLNSAPGSAGFGSGPGKTGKVKVDHDEHDTAATSLAGLGSKMDSGALSKLDRADSSHGRVRGKDAFTAPFDALIDSGVKAAKKAGPALRDHISDGMTRAIRTTSKNHKRNEDSIVDDLKGINSRNDGKGPDGSRGGPNPAGRNAPGKNKPPSPELSAKGRNSSDRCLGGDPIDMSTGEVFQHQTDLTLPGVLPLVVERTHLSGYRNGRFYGPSWASTLDERLEVAEDGKELWWHRTDGSSLRYGHAPDMIGEQVHPYEGHRIPLTCVQGSSGWDLAVTDPRTGLTRRFLPPEDGTSGLWWLAEVEDRNGNGISIDRAPDGTPTAIRHDGGYHVEVATEDGLVASIALRTPDGPVEVKSYAYDDARNLTHIVNSSGLPMVFGYDADHRITSWTDRNDSTYQFVYDERGRVTRTVGPEGYLSSQLEYDTAERITRYTDSLGAVTTYHLNYLGQVIAETDPLGNTVHSEWDRHDNLLSRTDALGHTTRFDWSDNHVDLLAVHRPDGTTTSTVYNGMHLPVEITLPDGAVWRQEFDGRGNCSTVLAPDRTRTCYTHDSTGAVATITDALGGQTRIANNPAGLPLALTDPVGGGTSCARDPFGRPVTVTDAVGVTTRLEWTVEGKPSRRLAAEGSERTWEWDGEGNCVTQTDPNGGESHFQYTHFDQLVSRTTPDGVTYNFAYDTELRLTQVTNPYGLTWDYAYDRAGNLCAESDFDNREVSYVHDVTGRLESRTTPLGHTIRYEHDALGRVTAKNAAGHVTRYEHDAGDRITHAASPDSTLDFEWDITGRLLSEAVDGRRTLFAYDELGRRSSRTTPTGAVTRFAYDEAGNRTSLSADAHRIDFTHDANGRELERTFGDTVTLTSVWDPLGRLTHQDLVTNTRTRRARSYAYRPDSYLTSITEEVTGLSQQMDLDAIGRPLTVTADGWSESYAYDQAGNQTAAAWPEEAGHAAARGERTYQGTRIVSAGSVRYEHDAAGRMTTRQKKRVSRKPDTWHYEWDPENRLTACTTPDGTRWSYTYDPIGRRTAKYRLDDNGSPVEAVYFTWDGTRLAEQSDTATGVTLTWDHEGHRPLTQYERKPLTQGEVDSRFFAIVTDLVGTPTELVDEQGDIAWHTRTTLWGTTTWNRNATAYTPLRFPGQYADPETALHYNHFRHYDPETARYTTPDPLGLAPAPNPSTYVQNPRNWIDPLGLASCETVTVYRKQTNHPLSQRVHIGENGEVVISGKGKLYLNMSGDISHTTEFRGDGGQIVAFDVSREYRDAVRDAALPQDRADHPDGDSFSKPEWKQLLREYPEISDPSKGPDLYGISDKLLGGLRENIVPGSGRVIQEG</sequence>
<feature type="region of interest" description="Disordered" evidence="2">
    <location>
        <begin position="193"/>
        <end position="228"/>
    </location>
</feature>
<name>A0A1E7JJK5_9ACTN</name>
<evidence type="ECO:0000256" key="1">
    <source>
        <dbReference type="ARBA" id="ARBA00022737"/>
    </source>
</evidence>
<evidence type="ECO:0000313" key="7">
    <source>
        <dbReference type="Proteomes" id="UP000176087"/>
    </source>
</evidence>
<dbReference type="Pfam" id="PF25547">
    <property type="entry name" value="WXG100_2"/>
    <property type="match status" value="1"/>
</dbReference>
<comment type="caution">
    <text evidence="6">The sequence shown here is derived from an EMBL/GenBank/DDBJ whole genome shotgun (WGS) entry which is preliminary data.</text>
</comment>
<feature type="domain" description="DUF6531" evidence="3">
    <location>
        <begin position="375"/>
        <end position="449"/>
    </location>
</feature>
<gene>
    <name evidence="6" type="ORF">AN215_16105</name>
</gene>
<feature type="region of interest" description="Disordered" evidence="2">
    <location>
        <begin position="290"/>
        <end position="382"/>
    </location>
</feature>
<dbReference type="OrthoDB" id="4981820at2"/>
<dbReference type="InterPro" id="IPR045351">
    <property type="entry name" value="DUF6531"/>
</dbReference>
<proteinExistence type="predicted"/>
<dbReference type="InterPro" id="IPR022385">
    <property type="entry name" value="Rhs_assc_core"/>
</dbReference>
<dbReference type="InterPro" id="IPR006530">
    <property type="entry name" value="YD"/>
</dbReference>
<evidence type="ECO:0008006" key="8">
    <source>
        <dbReference type="Google" id="ProtNLM"/>
    </source>
</evidence>
<feature type="domain" description="Teneurin-like YD-shell" evidence="4">
    <location>
        <begin position="1061"/>
        <end position="1370"/>
    </location>
</feature>
<dbReference type="InterPro" id="IPR050708">
    <property type="entry name" value="T6SS_VgrG/RHS"/>
</dbReference>
<dbReference type="Proteomes" id="UP000176087">
    <property type="component" value="Unassembled WGS sequence"/>
</dbReference>
<evidence type="ECO:0000313" key="6">
    <source>
        <dbReference type="EMBL" id="OEU87824.1"/>
    </source>
</evidence>
<feature type="domain" description="Teneurin-like YD-shell" evidence="4">
    <location>
        <begin position="879"/>
        <end position="1038"/>
    </location>
</feature>
<dbReference type="Pfam" id="PF25023">
    <property type="entry name" value="TEN_YD-shell"/>
    <property type="match status" value="2"/>
</dbReference>
<accession>A0A1E7JJK5</accession>
<feature type="compositionally biased region" description="Low complexity" evidence="2">
    <location>
        <begin position="342"/>
        <end position="352"/>
    </location>
</feature>
<feature type="domain" description="Outer membrane channel protein CpnT-like N-terminal" evidence="5">
    <location>
        <begin position="10"/>
        <end position="140"/>
    </location>
</feature>
<organism evidence="6 7">
    <name type="scientific">Streptomyces abyssalis</name>
    <dbReference type="NCBI Taxonomy" id="933944"/>
    <lineage>
        <taxon>Bacteria</taxon>
        <taxon>Bacillati</taxon>
        <taxon>Actinomycetota</taxon>
        <taxon>Actinomycetes</taxon>
        <taxon>Kitasatosporales</taxon>
        <taxon>Streptomycetaceae</taxon>
        <taxon>Streptomyces</taxon>
    </lineage>
</organism>
<dbReference type="Pfam" id="PF20148">
    <property type="entry name" value="DUF6531"/>
    <property type="match status" value="1"/>
</dbReference>
<keyword evidence="7" id="KW-1185">Reference proteome</keyword>
<evidence type="ECO:0000256" key="2">
    <source>
        <dbReference type="SAM" id="MobiDB-lite"/>
    </source>
</evidence>
<dbReference type="Gene3D" id="2.180.10.10">
    <property type="entry name" value="RHS repeat-associated core"/>
    <property type="match status" value="3"/>
</dbReference>
<feature type="compositionally biased region" description="Basic and acidic residues" evidence="2">
    <location>
        <begin position="315"/>
        <end position="337"/>
    </location>
</feature>
<dbReference type="InterPro" id="IPR057746">
    <property type="entry name" value="CpnT-like_N"/>
</dbReference>
<evidence type="ECO:0000259" key="3">
    <source>
        <dbReference type="Pfam" id="PF20148"/>
    </source>
</evidence>
<evidence type="ECO:0000259" key="5">
    <source>
        <dbReference type="Pfam" id="PF25547"/>
    </source>
</evidence>
<dbReference type="RefSeq" id="WP_070013673.1">
    <property type="nucleotide sequence ID" value="NZ_LJGS01000044.1"/>
</dbReference>
<dbReference type="PRINTS" id="PR00394">
    <property type="entry name" value="RHSPROTEIN"/>
</dbReference>
<dbReference type="InterPro" id="IPR056823">
    <property type="entry name" value="TEN-like_YD-shell"/>
</dbReference>
<dbReference type="STRING" id="933944.AN215_16105"/>
<keyword evidence="1" id="KW-0677">Repeat</keyword>
<dbReference type="InterPro" id="IPR031325">
    <property type="entry name" value="RHS_repeat"/>
</dbReference>
<reference evidence="6 7" key="1">
    <citation type="journal article" date="2016" name="Front. Microbiol.">
        <title>Comparative Genomics Analysis of Streptomyces Species Reveals Their Adaptation to the Marine Environment and Their Diversity at the Genomic Level.</title>
        <authorList>
            <person name="Tian X."/>
            <person name="Zhang Z."/>
            <person name="Yang T."/>
            <person name="Chen M."/>
            <person name="Li J."/>
            <person name="Chen F."/>
            <person name="Yang J."/>
            <person name="Li W."/>
            <person name="Zhang B."/>
            <person name="Zhang Z."/>
            <person name="Wu J."/>
            <person name="Zhang C."/>
            <person name="Long L."/>
            <person name="Xiao J."/>
        </authorList>
    </citation>
    <scope>NUCLEOTIDE SEQUENCE [LARGE SCALE GENOMIC DNA]</scope>
    <source>
        <strain evidence="6 7">SCSIO 10390</strain>
    </source>
</reference>